<feature type="signal peptide" evidence="1">
    <location>
        <begin position="1"/>
        <end position="22"/>
    </location>
</feature>
<evidence type="ECO:0000313" key="2">
    <source>
        <dbReference type="EMBL" id="KTD37217.1"/>
    </source>
</evidence>
<comment type="caution">
    <text evidence="2">The sequence shown here is derived from an EMBL/GenBank/DDBJ whole genome shotgun (WGS) entry which is preliminary data.</text>
</comment>
<evidence type="ECO:0000313" key="3">
    <source>
        <dbReference type="Proteomes" id="UP000054858"/>
    </source>
</evidence>
<dbReference type="Proteomes" id="UP000054858">
    <property type="component" value="Unassembled WGS sequence"/>
</dbReference>
<feature type="chain" id="PRO_5006915943" evidence="1">
    <location>
        <begin position="23"/>
        <end position="694"/>
    </location>
</feature>
<dbReference type="Gene3D" id="2.160.20.110">
    <property type="match status" value="1"/>
</dbReference>
<dbReference type="AlphaFoldDB" id="A0A0W0WY24"/>
<keyword evidence="1" id="KW-0732">Signal</keyword>
<gene>
    <name evidence="2" type="ORF">Loak_2353</name>
</gene>
<protein>
    <submittedName>
        <fullName evidence="2">Uncharacterized protein</fullName>
    </submittedName>
</protein>
<evidence type="ECO:0000256" key="1">
    <source>
        <dbReference type="SAM" id="SignalP"/>
    </source>
</evidence>
<dbReference type="RefSeq" id="WP_035893220.1">
    <property type="nucleotide sequence ID" value="NZ_LCUA01000019.1"/>
</dbReference>
<reference evidence="2 3" key="1">
    <citation type="submission" date="2015-11" db="EMBL/GenBank/DDBJ databases">
        <title>Genomic analysis of 38 Legionella species identifies large and diverse effector repertoires.</title>
        <authorList>
            <person name="Burstein D."/>
            <person name="Amaro F."/>
            <person name="Zusman T."/>
            <person name="Lifshitz Z."/>
            <person name="Cohen O."/>
            <person name="Gilbert J.A."/>
            <person name="Pupko T."/>
            <person name="Shuman H.A."/>
            <person name="Segal G."/>
        </authorList>
    </citation>
    <scope>NUCLEOTIDE SEQUENCE [LARGE SCALE GENOMIC DNA]</scope>
    <source>
        <strain evidence="2 3">Oak Ridge-10</strain>
    </source>
</reference>
<proteinExistence type="predicted"/>
<dbReference type="EMBL" id="LNYP01000031">
    <property type="protein sequence ID" value="KTD37217.1"/>
    <property type="molecule type" value="Genomic_DNA"/>
</dbReference>
<organism evidence="2 3">
    <name type="scientific">Legionella oakridgensis</name>
    <dbReference type="NCBI Taxonomy" id="29423"/>
    <lineage>
        <taxon>Bacteria</taxon>
        <taxon>Pseudomonadati</taxon>
        <taxon>Pseudomonadota</taxon>
        <taxon>Gammaproteobacteria</taxon>
        <taxon>Legionellales</taxon>
        <taxon>Legionellaceae</taxon>
        <taxon>Legionella</taxon>
    </lineage>
</organism>
<dbReference type="PATRIC" id="fig|29423.5.peg.2471"/>
<name>A0A0W0WY24_9GAMM</name>
<sequence>MNPKLWLCGICIAFFLSNKLFAETQVINDLVMAVSMPSYPYPFKREEAEIRAKMANMKNYFNQVTRGAITFNFDLDHDGQDELFHIVLPKDIDPCARRNEIFAEAVKLAKLQNPGIEFNHKTLLILAKSCAKPGKWGAMAIGADRIMSKSSLGVYPHEYGHNMGFPHTKRDTNNDGKGEGYGQQDPMEAGGTVFYNAPHIWGKKWFGQCPECFQDWEVKQKNVTIQPLATSEETHPLLIARIADDDEPGKYYFLSYRAPVPGTYEENLRPQAQTGLSIHHASGKFLMTSLIHVMEDNETYTIPNTKITITQHSHDISGVNISATLGYKCALKRHRKPSGMAWGKGSLKYPYAICTGEQLAYLSQHPNLWSKVFKLAADVNLASVPFTTIGNEDTPFTGTFLGNFKTVTVPPQQPLFGTVAGATIRDFNINGAILEPNGEGPSGIVAQVARDSAFTNITVNDFSMTAKNNQGIIAGFAERSTMHRMSVNGIIKYENDIENIGGLVGHGSELIIEQSKAQLILRALTPSKITNVGSLVGQLNKSSILNSYALSDYYLWPSHKSLEAVGSLIGRAANVELKQVYFSGDVNAHPSQNPASLAGEIADAPNESPDTILTAQGALLAIRGNRETLVGEKVTLETMYSADFLLAKGFNPDLWLFGSNSLPKLEYEYDPDEAPDINEDEEIEISEQLSNLID</sequence>
<accession>A0A0W0WY24</accession>